<dbReference type="InterPro" id="IPR023476">
    <property type="entry name" value="Pep_tRNA_hydro_II_dom_sf"/>
</dbReference>
<organism evidence="1 2">
    <name type="scientific">Undibacterium terreum</name>
    <dbReference type="NCBI Taxonomy" id="1224302"/>
    <lineage>
        <taxon>Bacteria</taxon>
        <taxon>Pseudomonadati</taxon>
        <taxon>Pseudomonadota</taxon>
        <taxon>Betaproteobacteria</taxon>
        <taxon>Burkholderiales</taxon>
        <taxon>Oxalobacteraceae</taxon>
        <taxon>Undibacterium</taxon>
    </lineage>
</organism>
<evidence type="ECO:0008006" key="3">
    <source>
        <dbReference type="Google" id="ProtNLM"/>
    </source>
</evidence>
<dbReference type="AlphaFoldDB" id="A0A916UUZ4"/>
<dbReference type="RefSeq" id="WP_229751247.1">
    <property type="nucleotide sequence ID" value="NZ_BMED01000004.1"/>
</dbReference>
<keyword evidence="2" id="KW-1185">Reference proteome</keyword>
<dbReference type="PIRSF" id="PIRSF033736">
    <property type="entry name" value="UCP033763"/>
    <property type="match status" value="1"/>
</dbReference>
<dbReference type="InterPro" id="IPR018988">
    <property type="entry name" value="DUF2000"/>
</dbReference>
<evidence type="ECO:0000313" key="1">
    <source>
        <dbReference type="EMBL" id="GGC89132.1"/>
    </source>
</evidence>
<reference evidence="1" key="1">
    <citation type="journal article" date="2014" name="Int. J. Syst. Evol. Microbiol.">
        <title>Complete genome sequence of Corynebacterium casei LMG S-19264T (=DSM 44701T), isolated from a smear-ripened cheese.</title>
        <authorList>
            <consortium name="US DOE Joint Genome Institute (JGI-PGF)"/>
            <person name="Walter F."/>
            <person name="Albersmeier A."/>
            <person name="Kalinowski J."/>
            <person name="Ruckert C."/>
        </authorList>
    </citation>
    <scope>NUCLEOTIDE SEQUENCE</scope>
    <source>
        <strain evidence="1">CGMCC 1.10998</strain>
    </source>
</reference>
<dbReference type="Gene3D" id="3.40.1490.10">
    <property type="entry name" value="Bit1"/>
    <property type="match status" value="1"/>
</dbReference>
<name>A0A916UUZ4_9BURK</name>
<accession>A0A916UUZ4</accession>
<reference evidence="1" key="2">
    <citation type="submission" date="2020-09" db="EMBL/GenBank/DDBJ databases">
        <authorList>
            <person name="Sun Q."/>
            <person name="Zhou Y."/>
        </authorList>
    </citation>
    <scope>NUCLEOTIDE SEQUENCE</scope>
    <source>
        <strain evidence="1">CGMCC 1.10998</strain>
    </source>
</reference>
<evidence type="ECO:0000313" key="2">
    <source>
        <dbReference type="Proteomes" id="UP000637423"/>
    </source>
</evidence>
<dbReference type="Pfam" id="PF09391">
    <property type="entry name" value="DUF2000"/>
    <property type="match status" value="1"/>
</dbReference>
<dbReference type="EMBL" id="BMED01000004">
    <property type="protein sequence ID" value="GGC89132.1"/>
    <property type="molecule type" value="Genomic_DNA"/>
</dbReference>
<protein>
    <recommendedName>
        <fullName evidence="3">DUF2000 domain-containing protein</fullName>
    </recommendedName>
</protein>
<dbReference type="Proteomes" id="UP000637423">
    <property type="component" value="Unassembled WGS sequence"/>
</dbReference>
<comment type="caution">
    <text evidence="1">The sequence shown here is derived from an EMBL/GenBank/DDBJ whole genome shotgun (WGS) entry which is preliminary data.</text>
</comment>
<sequence length="157" mass="16295">METVFRPDGMVQQDAGGSVGGRELPSRCVIVLDKDLPVGKLANAAAVIALTIGQRHPALVGAPLVDASGFAHPGLIPIGVAMLAASGVELQKLRADALAAGCDVVDFPVQGQMTKNYEEFQSAVVQIPVESLQYLGVALIGQKKSIARIVGKLELLA</sequence>
<gene>
    <name evidence="1" type="ORF">GCM10011396_40430</name>
</gene>
<proteinExistence type="predicted"/>
<dbReference type="InterPro" id="IPR017021">
    <property type="entry name" value="UCP033763"/>
</dbReference>
<dbReference type="SUPFAM" id="SSF102462">
    <property type="entry name" value="Peptidyl-tRNA hydrolase II"/>
    <property type="match status" value="1"/>
</dbReference>